<evidence type="ECO:0000313" key="1">
    <source>
        <dbReference type="EMBL" id="KAJ9053938.1"/>
    </source>
</evidence>
<sequence length="197" mass="22255">MSESKVLSSEALVIDDFVLDKNLLYCLKHKEEFCPECGADFADVNLIGRAFRANKGFLPPPNPAVLKQVGELKHQGNELFKQKKYEQAIEAYTQAINASRSRPVWDPPQLVSEEVTVLLSNRAACFLERDFFVNALYDAEIVTRIRPTWPKGHFRKGRALYGLGRYGEAVDSFDRACALDPESKDVRHHLEMALAKA</sequence>
<protein>
    <submittedName>
        <fullName evidence="1">Uncharacterized protein</fullName>
    </submittedName>
</protein>
<dbReference type="Proteomes" id="UP001165960">
    <property type="component" value="Unassembled WGS sequence"/>
</dbReference>
<keyword evidence="2" id="KW-1185">Reference proteome</keyword>
<comment type="caution">
    <text evidence="1">The sequence shown here is derived from an EMBL/GenBank/DDBJ whole genome shotgun (WGS) entry which is preliminary data.</text>
</comment>
<evidence type="ECO:0000313" key="2">
    <source>
        <dbReference type="Proteomes" id="UP001165960"/>
    </source>
</evidence>
<proteinExistence type="predicted"/>
<dbReference type="EMBL" id="QTSX02006477">
    <property type="protein sequence ID" value="KAJ9053938.1"/>
    <property type="molecule type" value="Genomic_DNA"/>
</dbReference>
<reference evidence="1" key="1">
    <citation type="submission" date="2022-04" db="EMBL/GenBank/DDBJ databases">
        <title>Genome of the entomopathogenic fungus Entomophthora muscae.</title>
        <authorList>
            <person name="Elya C."/>
            <person name="Lovett B.R."/>
            <person name="Lee E."/>
            <person name="Macias A.M."/>
            <person name="Hajek A.E."/>
            <person name="De Bivort B.L."/>
            <person name="Kasson M.T."/>
            <person name="De Fine Licht H.H."/>
            <person name="Stajich J.E."/>
        </authorList>
    </citation>
    <scope>NUCLEOTIDE SEQUENCE</scope>
    <source>
        <strain evidence="1">Berkeley</strain>
    </source>
</reference>
<organism evidence="1 2">
    <name type="scientific">Entomophthora muscae</name>
    <dbReference type="NCBI Taxonomy" id="34485"/>
    <lineage>
        <taxon>Eukaryota</taxon>
        <taxon>Fungi</taxon>
        <taxon>Fungi incertae sedis</taxon>
        <taxon>Zoopagomycota</taxon>
        <taxon>Entomophthoromycotina</taxon>
        <taxon>Entomophthoromycetes</taxon>
        <taxon>Entomophthorales</taxon>
        <taxon>Entomophthoraceae</taxon>
        <taxon>Entomophthora</taxon>
    </lineage>
</organism>
<gene>
    <name evidence="1" type="ORF">DSO57_1019445</name>
</gene>
<name>A0ACC2RV94_9FUNG</name>
<accession>A0ACC2RV94</accession>